<feature type="region of interest" description="Disordered" evidence="1">
    <location>
        <begin position="104"/>
        <end position="170"/>
    </location>
</feature>
<feature type="compositionally biased region" description="Basic and acidic residues" evidence="1">
    <location>
        <begin position="133"/>
        <end position="158"/>
    </location>
</feature>
<evidence type="ECO:0000313" key="3">
    <source>
        <dbReference type="Proteomes" id="UP000494173"/>
    </source>
</evidence>
<organism evidence="2 3">
    <name type="scientific">Bifidobacterium breve</name>
    <dbReference type="NCBI Taxonomy" id="1685"/>
    <lineage>
        <taxon>Bacteria</taxon>
        <taxon>Bacillati</taxon>
        <taxon>Actinomycetota</taxon>
        <taxon>Actinomycetes</taxon>
        <taxon>Bifidobacteriales</taxon>
        <taxon>Bifidobacteriaceae</taxon>
        <taxon>Bifidobacterium</taxon>
    </lineage>
</organism>
<proteinExistence type="predicted"/>
<evidence type="ECO:0000256" key="1">
    <source>
        <dbReference type="SAM" id="MobiDB-lite"/>
    </source>
</evidence>
<gene>
    <name evidence="2" type="ORF">BIFLH24_01956</name>
</gene>
<comment type="caution">
    <text evidence="2">The sequence shown here is derived from an EMBL/GenBank/DDBJ whole genome shotgun (WGS) entry which is preliminary data.</text>
</comment>
<sequence>MREVSEVSEKDPGADPRRLSNREKTLPADRLRPACSPGSMTCLPGIAPGGHHCRHAGLSVDGYAGLGTEAAEAFAASKGRYGYRGIRAMLGAGVSEKAVRGIMAEGDPTAHVPRRRRYGSHEGETTPAPGNLADRDFTAKSPNEKRPADITRDIKAGDGKGVPLAAGRLP</sequence>
<reference evidence="2 3" key="1">
    <citation type="submission" date="2019-10" db="EMBL/GenBank/DDBJ databases">
        <authorList>
            <consortium name="Melissa Lawson"/>
            <person name="O'neill I."/>
        </authorList>
    </citation>
    <scope>NUCLEOTIDE SEQUENCE [LARGE SCALE GENOMIC DNA]</scope>
    <source>
        <strain evidence="2">LH_24</strain>
    </source>
</reference>
<protein>
    <recommendedName>
        <fullName evidence="4">Transposase</fullName>
    </recommendedName>
</protein>
<evidence type="ECO:0008006" key="4">
    <source>
        <dbReference type="Google" id="ProtNLM"/>
    </source>
</evidence>
<accession>A0ABD7VU04</accession>
<feature type="region of interest" description="Disordered" evidence="1">
    <location>
        <begin position="1"/>
        <end position="32"/>
    </location>
</feature>
<evidence type="ECO:0000313" key="2">
    <source>
        <dbReference type="EMBL" id="VWQ26136.1"/>
    </source>
</evidence>
<dbReference type="AlphaFoldDB" id="A0ABD7VU04"/>
<dbReference type="EMBL" id="CABWKB010000020">
    <property type="protein sequence ID" value="VWQ26136.1"/>
    <property type="molecule type" value="Genomic_DNA"/>
</dbReference>
<dbReference type="Proteomes" id="UP000494173">
    <property type="component" value="Unassembled WGS sequence"/>
</dbReference>
<name>A0ABD7VU04_BIFBR</name>